<dbReference type="InterPro" id="IPR041033">
    <property type="entry name" value="SpaA_PFL_dom_1"/>
</dbReference>
<feature type="signal peptide" evidence="2">
    <location>
        <begin position="1"/>
        <end position="31"/>
    </location>
</feature>
<evidence type="ECO:0000313" key="4">
    <source>
        <dbReference type="EMBL" id="CDI68212.1"/>
    </source>
</evidence>
<sequence>MKTRVMATVAAMLGAVAMIGAGGLVTSSALADDATPAAGGGSITITAPSSVDGDNMLAPTVNGQTFTAYELGAYSNVQTANGQITGFNLTPANGISDAEVRNWITAAAVTNGTVDSDYDKVLTYNTTTKTVEFTGAAENLTPLQFVAKYFYGTAADRYGNQNASNTEMRLFAQAAAKSKLLSNGVPATGADDKVQFTNLPEGLYLIVQDSPASTSQTLARAMVTGTTYTSGGTTYTDVHSATNGDFTIGSLFLKAEKVIVTKTTPTDQLVTVGSQREFTITTHVPMYSDYANWTNQTFSISDAPSAALTVDTLTITVKAGADPLASDNYTLTTGTPANGFTVTLKNPLALSGKTITVTYTATVNSVITNAITNTATVDFSNDPSSISSHGEATTETPTELYVASSPLQKVKFGTEQPLQGAVFAVTSNDNPVKFDYDANSQTYSVDTNGTVTELTVSSDSGINIAGLAADSGKAVTYTFTETKAPAGYVLGQNPVSFTLNVTPTFTDGKLTSVSFDINSTTFANFIDESDAAVRNSTPITTTSLDQTVDGKTVTVTKFTSGLIRVENTTNPSDFAKTGGEITRVLVIVAVLAVIGGAFLIAAHVRRNRMKV</sequence>
<dbReference type="InterPro" id="IPR008966">
    <property type="entry name" value="Adhesion_dom_sf"/>
</dbReference>
<name>A0AAV2W3X1_9BIFI</name>
<evidence type="ECO:0000256" key="1">
    <source>
        <dbReference type="SAM" id="Phobius"/>
    </source>
</evidence>
<dbReference type="SUPFAM" id="SSF49401">
    <property type="entry name" value="Bacterial adhesins"/>
    <property type="match status" value="1"/>
</dbReference>
<feature type="domain" description="SpaA-like prealbumin fold" evidence="3">
    <location>
        <begin position="407"/>
        <end position="500"/>
    </location>
</feature>
<evidence type="ECO:0000256" key="2">
    <source>
        <dbReference type="SAM" id="SignalP"/>
    </source>
</evidence>
<keyword evidence="1" id="KW-1133">Transmembrane helix</keyword>
<protein>
    <submittedName>
        <fullName evidence="4">Fimbrial subunit FimA</fullName>
    </submittedName>
</protein>
<dbReference type="Proteomes" id="UP000035645">
    <property type="component" value="Unassembled WGS sequence"/>
</dbReference>
<accession>A0AAV2W3X1</accession>
<reference evidence="4 5" key="2">
    <citation type="submission" date="2015-01" db="EMBL/GenBank/DDBJ databases">
        <title>Genome sequence of a Bifidobacterium animalis strain.</title>
        <authorList>
            <person name="Bogovic-Matijasic B."/>
            <person name="Hacin B."/>
            <person name="Citar M."/>
            <person name="Svigelj K."/>
            <person name="Stempelj M."/>
            <person name="Rogelj I."/>
        </authorList>
    </citation>
    <scope>NUCLEOTIDE SEQUENCE [LARGE SCALE GENOMIC DNA]</scope>
    <source>
        <strain evidence="4 5">IM386</strain>
    </source>
</reference>
<reference evidence="4 5" key="1">
    <citation type="submission" date="2013-10" db="EMBL/GenBank/DDBJ databases">
        <authorList>
            <person name="Manrique M."/>
        </authorList>
    </citation>
    <scope>NUCLEOTIDE SEQUENCE [LARGE SCALE GENOMIC DNA]</scope>
    <source>
        <strain evidence="4 5">IM386</strain>
    </source>
</reference>
<gene>
    <name evidence="4" type="ORF">BANIM336_01564</name>
</gene>
<feature type="chain" id="PRO_5043405145" evidence="2">
    <location>
        <begin position="32"/>
        <end position="611"/>
    </location>
</feature>
<evidence type="ECO:0000313" key="5">
    <source>
        <dbReference type="Proteomes" id="UP000035645"/>
    </source>
</evidence>
<dbReference type="Pfam" id="PF17802">
    <property type="entry name" value="SpaA"/>
    <property type="match status" value="1"/>
</dbReference>
<proteinExistence type="predicted"/>
<dbReference type="Gene3D" id="2.60.40.740">
    <property type="match status" value="1"/>
</dbReference>
<organism evidence="4 5">
    <name type="scientific">Bifidobacterium animalis subsp. animalis IM386</name>
    <dbReference type="NCBI Taxonomy" id="1402194"/>
    <lineage>
        <taxon>Bacteria</taxon>
        <taxon>Bacillati</taxon>
        <taxon>Actinomycetota</taxon>
        <taxon>Actinomycetes</taxon>
        <taxon>Bifidobacteriales</taxon>
        <taxon>Bifidobacteriaceae</taxon>
        <taxon>Bifidobacterium</taxon>
    </lineage>
</organism>
<dbReference type="AlphaFoldDB" id="A0AAV2W3X1"/>
<evidence type="ECO:0000259" key="3">
    <source>
        <dbReference type="Pfam" id="PF17802"/>
    </source>
</evidence>
<dbReference type="Gene3D" id="2.60.40.10">
    <property type="entry name" value="Immunoglobulins"/>
    <property type="match status" value="2"/>
</dbReference>
<dbReference type="InterPro" id="IPR026466">
    <property type="entry name" value="Fim_isopep_form_D2_dom"/>
</dbReference>
<dbReference type="RefSeq" id="WP_014698087.1">
    <property type="nucleotide sequence ID" value="NZ_CBUQ010000008.1"/>
</dbReference>
<keyword evidence="1" id="KW-0472">Membrane</keyword>
<dbReference type="InterPro" id="IPR013783">
    <property type="entry name" value="Ig-like_fold"/>
</dbReference>
<dbReference type="NCBIfam" id="TIGR04226">
    <property type="entry name" value="RrgB_K2N_iso_D2"/>
    <property type="match status" value="1"/>
</dbReference>
<dbReference type="GO" id="GO:0005975">
    <property type="term" value="P:carbohydrate metabolic process"/>
    <property type="evidence" value="ECO:0007669"/>
    <property type="project" value="UniProtKB-ARBA"/>
</dbReference>
<keyword evidence="2" id="KW-0732">Signal</keyword>
<comment type="caution">
    <text evidence="4">The sequence shown here is derived from an EMBL/GenBank/DDBJ whole genome shotgun (WGS) entry which is preliminary data.</text>
</comment>
<keyword evidence="1" id="KW-0812">Transmembrane</keyword>
<dbReference type="EMBL" id="CBUQ010000008">
    <property type="protein sequence ID" value="CDI68212.1"/>
    <property type="molecule type" value="Genomic_DNA"/>
</dbReference>
<feature type="transmembrane region" description="Helical" evidence="1">
    <location>
        <begin position="584"/>
        <end position="604"/>
    </location>
</feature>